<dbReference type="AlphaFoldDB" id="A0A8T6QUW8"/>
<proteinExistence type="predicted"/>
<accession>A0A8T6QUW8</accession>
<dbReference type="EMBL" id="JTHE02000003">
    <property type="protein sequence ID" value="NEV68995.1"/>
    <property type="molecule type" value="Genomic_DNA"/>
</dbReference>
<reference evidence="1" key="1">
    <citation type="submission" date="2014-11" db="EMBL/GenBank/DDBJ databases">
        <authorList>
            <person name="Malar M.C."/>
            <person name="Sen D."/>
            <person name="Tripathy S."/>
        </authorList>
    </citation>
    <scope>NUCLEOTIDE SEQUENCE</scope>
    <source>
        <strain evidence="1">BDU141951</strain>
    </source>
</reference>
<comment type="caution">
    <text evidence="1">The sequence shown here is derived from an EMBL/GenBank/DDBJ whole genome shotgun (WGS) entry which is preliminary data.</text>
</comment>
<name>A0A8T6QUW8_9CYAN</name>
<reference evidence="1" key="3">
    <citation type="submission" date="2020-02" db="EMBL/GenBank/DDBJ databases">
        <authorList>
            <person name="Sarangi A.N."/>
            <person name="Ghosh S."/>
            <person name="Mukherjee M."/>
            <person name="Tripathy S."/>
        </authorList>
    </citation>
    <scope>NUCLEOTIDE SEQUENCE</scope>
    <source>
        <strain evidence="1">BDU141951</strain>
    </source>
</reference>
<evidence type="ECO:0000313" key="1">
    <source>
        <dbReference type="EMBL" id="NEV68995.1"/>
    </source>
</evidence>
<sequence length="52" mass="5551">MGIASSWHSDRVCPEYGVVSTSSSSPEFGFYMNPDPQALFALPTGLEVSAKV</sequence>
<protein>
    <submittedName>
        <fullName evidence="1">Uncharacterized protein</fullName>
    </submittedName>
</protein>
<gene>
    <name evidence="1" type="ORF">QQ91_018000</name>
</gene>
<organism evidence="1">
    <name type="scientific">Lyngbya confervoides BDU141951</name>
    <dbReference type="NCBI Taxonomy" id="1574623"/>
    <lineage>
        <taxon>Bacteria</taxon>
        <taxon>Bacillati</taxon>
        <taxon>Cyanobacteriota</taxon>
        <taxon>Cyanophyceae</taxon>
        <taxon>Oscillatoriophycideae</taxon>
        <taxon>Oscillatoriales</taxon>
        <taxon>Microcoleaceae</taxon>
        <taxon>Lyngbya</taxon>
    </lineage>
</organism>
<reference evidence="1" key="2">
    <citation type="journal article" date="2015" name="Genome Announc.">
        <title>Draft Genome Sequence of Filamentous Marine Cyanobacterium Lyngbya confervoides Strain BDU141951.</title>
        <authorList>
            <person name="Chandrababunaidu M.M."/>
            <person name="Sen D."/>
            <person name="Tripathy S."/>
        </authorList>
    </citation>
    <scope>NUCLEOTIDE SEQUENCE</scope>
    <source>
        <strain evidence="1">BDU141951</strain>
    </source>
</reference>